<accession>A0A7H9EKR8</accession>
<sequence length="586" mass="67313">MDANQRIHNDADQLADMYANLESRIFTEIIQVLQQGKRQDVTAENVIEWQAQQLAKSGLLVKKVIQIMAEYDQLDPAYIEQVLQRDGYQIVDETTAELEKLGKKAPEVSSNANNLLDSLVNQTRQTLDNTVNQRLLTRNINRNAAVRTYQSILKKSTIETVTGLKTHEQAIKDAIYKQIDEGIPVLKDRAGRTWSLEAYTRMVLTTTANRAYSDARTKRMQEMGQSLCVMTAHPNSRPACAYIQGKVVNIVPDDSPNYNPKYDTIYNHGYGTPAGTLGINCRHVLFPFEDGVNVNHQPQYDPQEAIKNGNLQQRQRAYERSIREAKKRLKAAEDMGDEEAISRYKTLVRARQNRLREFIKETNTGKHNILVRDYSREKIFPRKAIFEAEIERRTWVKDTASKINKFRVDTKVVNSQKFYKNVEDLKLSKKATEALYVKSLEFLNHRNGNVYEDLAAIDMRTGKIIEERTDMDEPFRVSFKGETKSNPRIFNEHVVLVHTHPGSSRPSVSDMGALHRRKAYASVVIGHDGSVRMIKNSKGLAGVEEKYEKLYNRYRKKKNLPKNLAETYAIDDVYRKVGYYGTRIKK</sequence>
<dbReference type="KEGG" id="lsw:GTO87_05780"/>
<keyword evidence="1" id="KW-0175">Coiled coil</keyword>
<feature type="coiled-coil region" evidence="1">
    <location>
        <begin position="308"/>
        <end position="335"/>
    </location>
</feature>
<dbReference type="Proteomes" id="UP000510886">
    <property type="component" value="Chromosome"/>
</dbReference>
<evidence type="ECO:0000313" key="3">
    <source>
        <dbReference type="Proteomes" id="UP000510886"/>
    </source>
</evidence>
<dbReference type="RefSeq" id="WP_180848447.1">
    <property type="nucleotide sequence ID" value="NZ_CP047418.1"/>
</dbReference>
<dbReference type="InterPro" id="IPR009319">
    <property type="entry name" value="Phage_A118_VSP1"/>
</dbReference>
<reference evidence="2 3" key="1">
    <citation type="submission" date="2020-01" db="EMBL/GenBank/DDBJ databases">
        <title>Complete and circular genome sequences of six lactobacillus isolates from horses.</title>
        <authorList>
            <person name="Hassan H.M."/>
        </authorList>
    </citation>
    <scope>NUCLEOTIDE SEQUENCE [LARGE SCALE GENOMIC DNA]</scope>
    <source>
        <strain evidence="2 3">1A</strain>
    </source>
</reference>
<evidence type="ECO:0000256" key="1">
    <source>
        <dbReference type="SAM" id="Coils"/>
    </source>
</evidence>
<evidence type="ECO:0008006" key="4">
    <source>
        <dbReference type="Google" id="ProtNLM"/>
    </source>
</evidence>
<dbReference type="GO" id="GO:0005198">
    <property type="term" value="F:structural molecule activity"/>
    <property type="evidence" value="ECO:0007669"/>
    <property type="project" value="InterPro"/>
</dbReference>
<evidence type="ECO:0000313" key="2">
    <source>
        <dbReference type="EMBL" id="QLL78151.1"/>
    </source>
</evidence>
<dbReference type="EMBL" id="CP047418">
    <property type="protein sequence ID" value="QLL78151.1"/>
    <property type="molecule type" value="Genomic_DNA"/>
</dbReference>
<gene>
    <name evidence="2" type="ORF">GTO87_05780</name>
</gene>
<protein>
    <recommendedName>
        <fullName evidence="4">Capsid protein</fullName>
    </recommendedName>
</protein>
<dbReference type="Pfam" id="PF06152">
    <property type="entry name" value="Phage_min_cap2"/>
    <property type="match status" value="1"/>
</dbReference>
<name>A0A7H9EKR8_9LACO</name>
<organism evidence="2 3">
    <name type="scientific">Ligilactobacillus saerimneri</name>
    <dbReference type="NCBI Taxonomy" id="228229"/>
    <lineage>
        <taxon>Bacteria</taxon>
        <taxon>Bacillati</taxon>
        <taxon>Bacillota</taxon>
        <taxon>Bacilli</taxon>
        <taxon>Lactobacillales</taxon>
        <taxon>Lactobacillaceae</taxon>
        <taxon>Ligilactobacillus</taxon>
    </lineage>
</organism>
<proteinExistence type="predicted"/>
<dbReference type="AlphaFoldDB" id="A0A7H9EKR8"/>